<comment type="PTM">
    <text evidence="11">Is synthesized initially as an inactive proenzyme. Formation of the active enzyme involves a self-maturation process in which the active site pyruvoyl group is generated from an internal serine residue via an autocatalytic post-translational modification. Two non-identical subunits are generated from the proenzyme in this reaction, and the pyruvate is formed at the N-terminus of the alpha chain, which is derived from the carboxyl end of the proenzyme. The post-translation cleavage follows an unusual pathway, termed non-hydrolytic serinolysis, in which the side chain hydroxyl group of the serine supplies its oxygen atom to form the C-terminus of the beta chain, while the remainder of the serine residue undergoes an oxidative deamination to produce ammonia and the pyruvoyl prosthetic group on the alpha chain.</text>
</comment>
<evidence type="ECO:0000256" key="5">
    <source>
        <dbReference type="ARBA" id="ARBA00023136"/>
    </source>
</evidence>
<keyword evidence="8 11" id="KW-0456">Lyase</keyword>
<comment type="cofactor">
    <cofactor evidence="11">
        <name>pyruvate</name>
        <dbReference type="ChEBI" id="CHEBI:15361"/>
    </cofactor>
    <text evidence="11">Binds 1 pyruvoyl group covalently per subunit.</text>
</comment>
<dbReference type="EC" id="4.1.1.65" evidence="11"/>
<dbReference type="EMBL" id="WNCL01000007">
    <property type="protein sequence ID" value="MTU42750.1"/>
    <property type="molecule type" value="Genomic_DNA"/>
</dbReference>
<evidence type="ECO:0000256" key="1">
    <source>
        <dbReference type="ARBA" id="ARBA00022475"/>
    </source>
</evidence>
<feature type="transmembrane region" description="Helical" evidence="13">
    <location>
        <begin position="15"/>
        <end position="48"/>
    </location>
</feature>
<dbReference type="HAMAP" id="MF_00664">
    <property type="entry name" value="PS_decarb_PSD_A"/>
    <property type="match status" value="1"/>
</dbReference>
<keyword evidence="13" id="KW-0812">Transmembrane</keyword>
<comment type="caution">
    <text evidence="14">The sequence shown here is derived from an EMBL/GenBank/DDBJ whole genome shotgun (WGS) entry which is preliminary data.</text>
</comment>
<evidence type="ECO:0000256" key="13">
    <source>
        <dbReference type="SAM" id="Phobius"/>
    </source>
</evidence>
<evidence type="ECO:0000256" key="7">
    <source>
        <dbReference type="ARBA" id="ARBA00023209"/>
    </source>
</evidence>
<comment type="subunit">
    <text evidence="11">Heterodimer of a large membrane-associated beta subunit and a small pyruvoyl-containing alpha subunit.</text>
</comment>
<name>A0A6I3S8J2_9BURK</name>
<dbReference type="PANTHER" id="PTHR35809:SF1">
    <property type="entry name" value="ARCHAETIDYLSERINE DECARBOXYLASE PROENZYME-RELATED"/>
    <property type="match status" value="1"/>
</dbReference>
<reference evidence="14 15" key="1">
    <citation type="journal article" date="2019" name="Nat. Med.">
        <title>A library of human gut bacterial isolates paired with longitudinal multiomics data enables mechanistic microbiome research.</title>
        <authorList>
            <person name="Poyet M."/>
            <person name="Groussin M."/>
            <person name="Gibbons S.M."/>
            <person name="Avila-Pacheco J."/>
            <person name="Jiang X."/>
            <person name="Kearney S.M."/>
            <person name="Perrotta A.R."/>
            <person name="Berdy B."/>
            <person name="Zhao S."/>
            <person name="Lieberman T.D."/>
            <person name="Swanson P.K."/>
            <person name="Smith M."/>
            <person name="Roesemann S."/>
            <person name="Alexander J.E."/>
            <person name="Rich S.A."/>
            <person name="Livny J."/>
            <person name="Vlamakis H."/>
            <person name="Clish C."/>
            <person name="Bullock K."/>
            <person name="Deik A."/>
            <person name="Scott J."/>
            <person name="Pierce K.A."/>
            <person name="Xavier R.J."/>
            <person name="Alm E.J."/>
        </authorList>
    </citation>
    <scope>NUCLEOTIDE SEQUENCE [LARGE SCALE GENOMIC DNA]</scope>
    <source>
        <strain evidence="14 15">BIOML-A2</strain>
    </source>
</reference>
<evidence type="ECO:0000256" key="12">
    <source>
        <dbReference type="SAM" id="MobiDB-lite"/>
    </source>
</evidence>
<dbReference type="AlphaFoldDB" id="A0A6I3S8J2"/>
<dbReference type="InterPro" id="IPR003817">
    <property type="entry name" value="PS_Dcarbxylase"/>
</dbReference>
<evidence type="ECO:0000256" key="9">
    <source>
        <dbReference type="ARBA" id="ARBA00023264"/>
    </source>
</evidence>
<comment type="function">
    <text evidence="11">Catalyzes the formation of phosphatidylethanolamine (PtdEtn) from phosphatidylserine (PtdSer).</text>
</comment>
<sequence>MKSNSSYPILAKEGWGIIGAAIFITLLVWWLIGGFISFIFFVLLVFVIQFFRDPPRAISQTPHSVLSGADGRICKVQKVENPYTGKEEILISTFMNVFNIHSNRSPIGGTVEAIYYKPGKFLNADLDKASMENERNAIIIKSDEGPVITCVQIAGLIARRIICHLHIGQEVTRGERFGFIRFGSRVDVYVPLNSEVLVFVGQKVRAADTVLALLNPQEEEKPETPVEAPTVEAVEVTEVAATADAAPAAETKTTEEKTQQQA</sequence>
<comment type="catalytic activity">
    <reaction evidence="11">
        <text>a 1,2-diacyl-sn-glycero-3-phospho-L-serine + H(+) = a 1,2-diacyl-sn-glycero-3-phosphoethanolamine + CO2</text>
        <dbReference type="Rhea" id="RHEA:20828"/>
        <dbReference type="ChEBI" id="CHEBI:15378"/>
        <dbReference type="ChEBI" id="CHEBI:16526"/>
        <dbReference type="ChEBI" id="CHEBI:57262"/>
        <dbReference type="ChEBI" id="CHEBI:64612"/>
        <dbReference type="EC" id="4.1.1.65"/>
    </reaction>
</comment>
<keyword evidence="3 11" id="KW-0210">Decarboxylase</keyword>
<evidence type="ECO:0000256" key="11">
    <source>
        <dbReference type="HAMAP-Rule" id="MF_00664"/>
    </source>
</evidence>
<feature type="modified residue" description="Pyruvic acid (Ser); by autocatalysis" evidence="11">
    <location>
        <position position="184"/>
    </location>
</feature>
<comment type="similarity">
    <text evidence="11">Belongs to the phosphatidylserine decarboxylase family. PSD-A subfamily.</text>
</comment>
<dbReference type="PANTHER" id="PTHR35809">
    <property type="entry name" value="ARCHAETIDYLSERINE DECARBOXYLASE PROENZYME-RELATED"/>
    <property type="match status" value="1"/>
</dbReference>
<comment type="pathway">
    <text evidence="11">Phospholipid metabolism; phosphatidylethanolamine biosynthesis; phosphatidylethanolamine from CDP-diacylglycerol: step 2/2.</text>
</comment>
<keyword evidence="10 11" id="KW-0670">Pyruvate</keyword>
<organism evidence="14 15">
    <name type="scientific">Parasutterella excrementihominis</name>
    <dbReference type="NCBI Taxonomy" id="487175"/>
    <lineage>
        <taxon>Bacteria</taxon>
        <taxon>Pseudomonadati</taxon>
        <taxon>Pseudomonadota</taxon>
        <taxon>Betaproteobacteria</taxon>
        <taxon>Burkholderiales</taxon>
        <taxon>Sutterellaceae</taxon>
        <taxon>Parasutterella</taxon>
    </lineage>
</organism>
<keyword evidence="5 11" id="KW-0472">Membrane</keyword>
<feature type="site" description="Cleavage (non-hydrolytic); by autocatalysis" evidence="11">
    <location>
        <begin position="183"/>
        <end position="184"/>
    </location>
</feature>
<keyword evidence="4 11" id="KW-0443">Lipid metabolism</keyword>
<keyword evidence="13" id="KW-1133">Transmembrane helix</keyword>
<keyword evidence="2 11" id="KW-0444">Lipid biosynthesis</keyword>
<keyword evidence="1 11" id="KW-1003">Cell membrane</keyword>
<gene>
    <name evidence="11" type="primary">psd</name>
    <name evidence="14" type="ORF">GMD42_03740</name>
</gene>
<evidence type="ECO:0000313" key="14">
    <source>
        <dbReference type="EMBL" id="MTU42750.1"/>
    </source>
</evidence>
<feature type="chain" id="PRO_5031680575" description="Phosphatidylserine decarboxylase beta chain" evidence="11">
    <location>
        <begin position="1"/>
        <end position="183"/>
    </location>
</feature>
<protein>
    <recommendedName>
        <fullName evidence="11">Phosphatidylserine decarboxylase proenzyme</fullName>
        <ecNumber evidence="11">4.1.1.65</ecNumber>
    </recommendedName>
    <component>
        <recommendedName>
            <fullName evidence="11">Phosphatidylserine decarboxylase alpha chain</fullName>
        </recommendedName>
    </component>
    <component>
        <recommendedName>
            <fullName evidence="11">Phosphatidylserine decarboxylase beta chain</fullName>
        </recommendedName>
    </component>
</protein>
<dbReference type="NCBIfam" id="NF003685">
    <property type="entry name" value="PRK05305.2-5"/>
    <property type="match status" value="1"/>
</dbReference>
<evidence type="ECO:0000256" key="4">
    <source>
        <dbReference type="ARBA" id="ARBA00023098"/>
    </source>
</evidence>
<evidence type="ECO:0000256" key="2">
    <source>
        <dbReference type="ARBA" id="ARBA00022516"/>
    </source>
</evidence>
<evidence type="ECO:0000313" key="15">
    <source>
        <dbReference type="Proteomes" id="UP000462362"/>
    </source>
</evidence>
<dbReference type="GO" id="GO:0004609">
    <property type="term" value="F:phosphatidylserine decarboxylase activity"/>
    <property type="evidence" value="ECO:0007669"/>
    <property type="project" value="UniProtKB-UniRule"/>
</dbReference>
<keyword evidence="9 11" id="KW-1208">Phospholipid metabolism</keyword>
<dbReference type="Proteomes" id="UP000462362">
    <property type="component" value="Unassembled WGS sequence"/>
</dbReference>
<evidence type="ECO:0000256" key="8">
    <source>
        <dbReference type="ARBA" id="ARBA00023239"/>
    </source>
</evidence>
<keyword evidence="7 11" id="KW-0594">Phospholipid biosynthesis</keyword>
<feature type="chain" id="PRO_5031680576" description="Phosphatidylserine decarboxylase alpha chain" evidence="11">
    <location>
        <begin position="184"/>
        <end position="262"/>
    </location>
</feature>
<dbReference type="GO" id="GO:0006646">
    <property type="term" value="P:phosphatidylethanolamine biosynthetic process"/>
    <property type="evidence" value="ECO:0007669"/>
    <property type="project" value="UniProtKB-UniRule"/>
</dbReference>
<evidence type="ECO:0000256" key="6">
    <source>
        <dbReference type="ARBA" id="ARBA00023145"/>
    </source>
</evidence>
<dbReference type="NCBIfam" id="NF003680">
    <property type="entry name" value="PRK05305.1-5"/>
    <property type="match status" value="1"/>
</dbReference>
<evidence type="ECO:0000256" key="10">
    <source>
        <dbReference type="ARBA" id="ARBA00023317"/>
    </source>
</evidence>
<dbReference type="Pfam" id="PF02666">
    <property type="entry name" value="PS_Dcarbxylase"/>
    <property type="match status" value="1"/>
</dbReference>
<feature type="compositionally biased region" description="Basic and acidic residues" evidence="12">
    <location>
        <begin position="252"/>
        <end position="262"/>
    </location>
</feature>
<feature type="region of interest" description="Disordered" evidence="12">
    <location>
        <begin position="242"/>
        <end position="262"/>
    </location>
</feature>
<feature type="compositionally biased region" description="Low complexity" evidence="12">
    <location>
        <begin position="242"/>
        <end position="251"/>
    </location>
</feature>
<proteinExistence type="inferred from homology"/>
<feature type="active site" description="Schiff-base intermediate with substrate; via pyruvic acid" evidence="11">
    <location>
        <position position="184"/>
    </location>
</feature>
<comment type="subcellular location">
    <subcellularLocation>
        <location evidence="11">Cell membrane</location>
        <topology evidence="11">Peripheral membrane protein</topology>
    </subcellularLocation>
</comment>
<dbReference type="GO" id="GO:0005886">
    <property type="term" value="C:plasma membrane"/>
    <property type="evidence" value="ECO:0007669"/>
    <property type="project" value="UniProtKB-SubCell"/>
</dbReference>
<keyword evidence="6 11" id="KW-0865">Zymogen</keyword>
<evidence type="ECO:0000256" key="3">
    <source>
        <dbReference type="ARBA" id="ARBA00022793"/>
    </source>
</evidence>
<accession>A0A6I3S8J2</accession>
<dbReference type="UniPathway" id="UPA00558">
    <property type="reaction ID" value="UER00616"/>
</dbReference>
<dbReference type="NCBIfam" id="NF003678">
    <property type="entry name" value="PRK05305.1-2"/>
    <property type="match status" value="1"/>
</dbReference>
<dbReference type="InterPro" id="IPR033175">
    <property type="entry name" value="PSD-A"/>
</dbReference>